<keyword evidence="7" id="KW-0560">Oxidoreductase</keyword>
<dbReference type="Pfam" id="PF08031">
    <property type="entry name" value="BBE"/>
    <property type="match status" value="1"/>
</dbReference>
<evidence type="ECO:0000256" key="1">
    <source>
        <dbReference type="ARBA" id="ARBA00004370"/>
    </source>
</evidence>
<dbReference type="InterPro" id="IPR016169">
    <property type="entry name" value="FAD-bd_PCMH_sub2"/>
</dbReference>
<protein>
    <recommendedName>
        <fullName evidence="14">FAD-binding PCMH-type domain-containing protein</fullName>
    </recommendedName>
</protein>
<feature type="transmembrane region" description="Helical" evidence="9">
    <location>
        <begin position="65"/>
        <end position="89"/>
    </location>
</feature>
<gene>
    <name evidence="12" type="ORF">IZO911_LOCUS33589</name>
</gene>
<comment type="caution">
    <text evidence="12">The sequence shown here is derived from an EMBL/GenBank/DDBJ whole genome shotgun (WGS) entry which is preliminary data.</text>
</comment>
<dbReference type="CDD" id="cd00637">
    <property type="entry name" value="7tm_classA_rhodopsin-like"/>
    <property type="match status" value="1"/>
</dbReference>
<feature type="transmembrane region" description="Helical" evidence="9">
    <location>
        <begin position="109"/>
        <end position="129"/>
    </location>
</feature>
<organism evidence="12 13">
    <name type="scientific">Adineta steineri</name>
    <dbReference type="NCBI Taxonomy" id="433720"/>
    <lineage>
        <taxon>Eukaryota</taxon>
        <taxon>Metazoa</taxon>
        <taxon>Spiralia</taxon>
        <taxon>Gnathifera</taxon>
        <taxon>Rotifera</taxon>
        <taxon>Eurotatoria</taxon>
        <taxon>Bdelloidea</taxon>
        <taxon>Adinetida</taxon>
        <taxon>Adinetidae</taxon>
        <taxon>Adineta</taxon>
    </lineage>
</organism>
<evidence type="ECO:0008006" key="14">
    <source>
        <dbReference type="Google" id="ProtNLM"/>
    </source>
</evidence>
<proteinExistence type="inferred from homology"/>
<keyword evidence="8 9" id="KW-0472">Membrane</keyword>
<evidence type="ECO:0000259" key="11">
    <source>
        <dbReference type="PROSITE" id="PS51387"/>
    </source>
</evidence>
<evidence type="ECO:0000256" key="9">
    <source>
        <dbReference type="SAM" id="Phobius"/>
    </source>
</evidence>
<evidence type="ECO:0000256" key="2">
    <source>
        <dbReference type="ARBA" id="ARBA00005466"/>
    </source>
</evidence>
<dbReference type="Proteomes" id="UP000663860">
    <property type="component" value="Unassembled WGS sequence"/>
</dbReference>
<dbReference type="GO" id="GO:0071949">
    <property type="term" value="F:FAD binding"/>
    <property type="evidence" value="ECO:0007669"/>
    <property type="project" value="InterPro"/>
</dbReference>
<dbReference type="Pfam" id="PF00001">
    <property type="entry name" value="7tm_1"/>
    <property type="match status" value="1"/>
</dbReference>
<dbReference type="PANTHER" id="PTHR42973:SF13">
    <property type="entry name" value="FAD-BINDING PCMH-TYPE DOMAIN-CONTAINING PROTEIN"/>
    <property type="match status" value="1"/>
</dbReference>
<evidence type="ECO:0000256" key="6">
    <source>
        <dbReference type="ARBA" id="ARBA00022989"/>
    </source>
</evidence>
<keyword evidence="4 9" id="KW-0812">Transmembrane</keyword>
<accession>A0A815CUD4</accession>
<keyword evidence="6 9" id="KW-1133">Transmembrane helix</keyword>
<dbReference type="InterPro" id="IPR050416">
    <property type="entry name" value="FAD-linked_Oxidoreductase"/>
</dbReference>
<dbReference type="PROSITE" id="PS51387">
    <property type="entry name" value="FAD_PCMH"/>
    <property type="match status" value="1"/>
</dbReference>
<dbReference type="PROSITE" id="PS50262">
    <property type="entry name" value="G_PROTEIN_RECEP_F1_2"/>
    <property type="match status" value="1"/>
</dbReference>
<evidence type="ECO:0000256" key="5">
    <source>
        <dbReference type="ARBA" id="ARBA00022827"/>
    </source>
</evidence>
<dbReference type="InterPro" id="IPR017452">
    <property type="entry name" value="GPCR_Rhodpsn_7TM"/>
</dbReference>
<dbReference type="InterPro" id="IPR012951">
    <property type="entry name" value="BBE"/>
</dbReference>
<dbReference type="GO" id="GO:0016491">
    <property type="term" value="F:oxidoreductase activity"/>
    <property type="evidence" value="ECO:0007669"/>
    <property type="project" value="UniProtKB-KW"/>
</dbReference>
<evidence type="ECO:0000313" key="12">
    <source>
        <dbReference type="EMBL" id="CAF1292426.1"/>
    </source>
</evidence>
<dbReference type="InterPro" id="IPR036318">
    <property type="entry name" value="FAD-bd_PCMH-like_sf"/>
</dbReference>
<dbReference type="Gene3D" id="3.30.465.10">
    <property type="match status" value="1"/>
</dbReference>
<reference evidence="12" key="1">
    <citation type="submission" date="2021-02" db="EMBL/GenBank/DDBJ databases">
        <authorList>
            <person name="Nowell W R."/>
        </authorList>
    </citation>
    <scope>NUCLEOTIDE SEQUENCE</scope>
</reference>
<evidence type="ECO:0000256" key="7">
    <source>
        <dbReference type="ARBA" id="ARBA00023002"/>
    </source>
</evidence>
<dbReference type="InterPro" id="IPR000276">
    <property type="entry name" value="GPCR_Rhodpsn"/>
</dbReference>
<comment type="similarity">
    <text evidence="2">Belongs to the oxygen-dependent FAD-linked oxidoreductase family.</text>
</comment>
<dbReference type="Gene3D" id="1.20.1070.10">
    <property type="entry name" value="Rhodopsin 7-helix transmembrane proteins"/>
    <property type="match status" value="1"/>
</dbReference>
<feature type="domain" description="FAD-binding PCMH-type" evidence="11">
    <location>
        <begin position="272"/>
        <end position="444"/>
    </location>
</feature>
<evidence type="ECO:0000313" key="13">
    <source>
        <dbReference type="Proteomes" id="UP000663860"/>
    </source>
</evidence>
<dbReference type="GO" id="GO:0016020">
    <property type="term" value="C:membrane"/>
    <property type="evidence" value="ECO:0007669"/>
    <property type="project" value="UniProtKB-SubCell"/>
</dbReference>
<dbReference type="SUPFAM" id="SSF81321">
    <property type="entry name" value="Family A G protein-coupled receptor-like"/>
    <property type="match status" value="1"/>
</dbReference>
<keyword evidence="5" id="KW-0274">FAD</keyword>
<dbReference type="PANTHER" id="PTHR42973">
    <property type="entry name" value="BINDING OXIDOREDUCTASE, PUTATIVE (AFU_ORTHOLOGUE AFUA_1G17690)-RELATED"/>
    <property type="match status" value="1"/>
</dbReference>
<comment type="subcellular location">
    <subcellularLocation>
        <location evidence="1">Membrane</location>
    </subcellularLocation>
</comment>
<evidence type="ECO:0000259" key="10">
    <source>
        <dbReference type="PROSITE" id="PS50262"/>
    </source>
</evidence>
<dbReference type="GO" id="GO:0004930">
    <property type="term" value="F:G protein-coupled receptor activity"/>
    <property type="evidence" value="ECO:0007669"/>
    <property type="project" value="InterPro"/>
</dbReference>
<feature type="domain" description="G-protein coupled receptors family 1 profile" evidence="10">
    <location>
        <begin position="1"/>
        <end position="163"/>
    </location>
</feature>
<sequence length="686" mass="77121">MAIFTLQHDLQQNSEQNNPFCIILGFFGYGTDGLQNYSYLLTAVYQYISVVYPNKIIWRTIKSQFCLVIVIWIVCILYSLPLLVTGQIIYNIDNQICQIPLRLSLPMVYVAAIIYIIPNSGILAVYIKLTRYVHQISSRAISNHTLFHARRELKLVQRTFILIPRILGNTDTLQICHDIENAISYESQVFYLYDPRYYDDIHHYSISSTNFSVCSVEPGTTNDLAIIVIPRILGNTDTLQICHDIENAISYESQVFYLYDPRYYNDIHHYSISSTNFSVCSVEPGTTNDLAIIMKIIGKNRVPFGIKSGGHSLNPGFSSTKDVHISMLRFSQVNYNPTDQTVDVGPGLVWNDVYKQLQPFNVSVLGGRVSNVGVGGFLLGGGYGWKSNQYGLSIDTILEYELVTPNGTIINVNNKTYPDLFFGLKGGLNNFGIVTNFKMRALPQTLVYGGVLLYDFLEINNILNAAVNFQHNNQDPKAQILCDFTSLGGSVAINIIAFYDAPIAPPNTFDIFTSIGHLGKLQTRSFLSLVQASPVVITENMRKPGVEKVRDLFIEYTLASIPYGRTLVNFDVEPFLPSYFEKSQGGAYPHSPSNPLFPIVVQFGWQSELDDQVFINATQTVAEAILEAAIQDGQDLSGSKEILYPNYALDNTPLIKMYGKNLDRLKSIRQQWDPENVMYLTGGFKF</sequence>
<evidence type="ECO:0000256" key="8">
    <source>
        <dbReference type="ARBA" id="ARBA00023136"/>
    </source>
</evidence>
<dbReference type="AlphaFoldDB" id="A0A815CUD4"/>
<name>A0A815CUD4_9BILA</name>
<keyword evidence="3" id="KW-0285">Flavoprotein</keyword>
<dbReference type="SUPFAM" id="SSF56176">
    <property type="entry name" value="FAD-binding/transporter-associated domain-like"/>
    <property type="match status" value="1"/>
</dbReference>
<evidence type="ECO:0000256" key="4">
    <source>
        <dbReference type="ARBA" id="ARBA00022692"/>
    </source>
</evidence>
<evidence type="ECO:0000256" key="3">
    <source>
        <dbReference type="ARBA" id="ARBA00022630"/>
    </source>
</evidence>
<dbReference type="Pfam" id="PF01565">
    <property type="entry name" value="FAD_binding_4"/>
    <property type="match status" value="1"/>
</dbReference>
<dbReference type="InterPro" id="IPR006094">
    <property type="entry name" value="Oxid_FAD_bind_N"/>
</dbReference>
<dbReference type="InterPro" id="IPR016166">
    <property type="entry name" value="FAD-bd_PCMH"/>
</dbReference>
<dbReference type="EMBL" id="CAJNOE010000624">
    <property type="protein sequence ID" value="CAF1292426.1"/>
    <property type="molecule type" value="Genomic_DNA"/>
</dbReference>